<organism evidence="2 3">
    <name type="scientific">Kitasatospora nipponensis</name>
    <dbReference type="NCBI Taxonomy" id="258049"/>
    <lineage>
        <taxon>Bacteria</taxon>
        <taxon>Bacillati</taxon>
        <taxon>Actinomycetota</taxon>
        <taxon>Actinomycetes</taxon>
        <taxon>Kitasatosporales</taxon>
        <taxon>Streptomycetaceae</taxon>
        <taxon>Kitasatospora</taxon>
    </lineage>
</organism>
<dbReference type="InterPro" id="IPR000182">
    <property type="entry name" value="GNAT_dom"/>
</dbReference>
<dbReference type="CDD" id="cd04301">
    <property type="entry name" value="NAT_SF"/>
    <property type="match status" value="1"/>
</dbReference>
<gene>
    <name evidence="2" type="ORF">GCM10009665_19510</name>
</gene>
<proteinExistence type="predicted"/>
<dbReference type="Pfam" id="PF13508">
    <property type="entry name" value="Acetyltransf_7"/>
    <property type="match status" value="1"/>
</dbReference>
<keyword evidence="3" id="KW-1185">Reference proteome</keyword>
<reference evidence="3" key="1">
    <citation type="journal article" date="2019" name="Int. J. Syst. Evol. Microbiol.">
        <title>The Global Catalogue of Microorganisms (GCM) 10K type strain sequencing project: providing services to taxonomists for standard genome sequencing and annotation.</title>
        <authorList>
            <consortium name="The Broad Institute Genomics Platform"/>
            <consortium name="The Broad Institute Genome Sequencing Center for Infectious Disease"/>
            <person name="Wu L."/>
            <person name="Ma J."/>
        </authorList>
    </citation>
    <scope>NUCLEOTIDE SEQUENCE [LARGE SCALE GENOMIC DNA]</scope>
    <source>
        <strain evidence="3">JCM 13004</strain>
    </source>
</reference>
<dbReference type="SUPFAM" id="SSF55729">
    <property type="entry name" value="Acyl-CoA N-acyltransferases (Nat)"/>
    <property type="match status" value="1"/>
</dbReference>
<dbReference type="PROSITE" id="PS51186">
    <property type="entry name" value="GNAT"/>
    <property type="match status" value="1"/>
</dbReference>
<dbReference type="Proteomes" id="UP001500037">
    <property type="component" value="Unassembled WGS sequence"/>
</dbReference>
<evidence type="ECO:0000313" key="2">
    <source>
        <dbReference type="EMBL" id="GAA1229166.1"/>
    </source>
</evidence>
<dbReference type="InterPro" id="IPR016181">
    <property type="entry name" value="Acyl_CoA_acyltransferase"/>
</dbReference>
<comment type="caution">
    <text evidence="2">The sequence shown here is derived from an EMBL/GenBank/DDBJ whole genome shotgun (WGS) entry which is preliminary data.</text>
</comment>
<dbReference type="PANTHER" id="PTHR37817">
    <property type="entry name" value="N-ACETYLTRANSFERASE EIS"/>
    <property type="match status" value="1"/>
</dbReference>
<sequence>MANLRAHWLAWGGSDSIQDDLVVYRSGLQHGLLNGVLRLSGRSVPEAAADAEQQLANLPWRWWVGPDSDAGVAEALRERGYSRNGSMPIMAVRLDQLSAPPSPAGLIIERVDGPDSVTDYVDAYASSFGVGHTLRALVVDAESSLRTDLGRLIRLVGRIDGRAVATSAVLISNGVAGVYWVGTHPTYRGRGVGAALTAAAMVIGRQHGALVCTLQASALGAPVYQRLGFTQVSEVVLYSPPSGL</sequence>
<dbReference type="PANTHER" id="PTHR37817:SF1">
    <property type="entry name" value="N-ACETYLTRANSFERASE EIS"/>
    <property type="match status" value="1"/>
</dbReference>
<dbReference type="InterPro" id="IPR051554">
    <property type="entry name" value="Acetyltransferase_Eis"/>
</dbReference>
<accession>A0ABP4GP75</accession>
<feature type="domain" description="N-acetyltransferase" evidence="1">
    <location>
        <begin position="107"/>
        <end position="244"/>
    </location>
</feature>
<name>A0ABP4GP75_9ACTN</name>
<dbReference type="EMBL" id="BAAALF010000024">
    <property type="protein sequence ID" value="GAA1229166.1"/>
    <property type="molecule type" value="Genomic_DNA"/>
</dbReference>
<evidence type="ECO:0000313" key="3">
    <source>
        <dbReference type="Proteomes" id="UP001500037"/>
    </source>
</evidence>
<dbReference type="Gene3D" id="3.40.630.30">
    <property type="match status" value="1"/>
</dbReference>
<protein>
    <submittedName>
        <fullName evidence="2">GNAT family N-acetyltransferase</fullName>
    </submittedName>
</protein>
<evidence type="ECO:0000259" key="1">
    <source>
        <dbReference type="PROSITE" id="PS51186"/>
    </source>
</evidence>